<feature type="domain" description="Bacterial surface antigen (D15)" evidence="3">
    <location>
        <begin position="56"/>
        <end position="263"/>
    </location>
</feature>
<organism evidence="4 5">
    <name type="scientific">Vibrio ishigakensis</name>
    <dbReference type="NCBI Taxonomy" id="1481914"/>
    <lineage>
        <taxon>Bacteria</taxon>
        <taxon>Pseudomonadati</taxon>
        <taxon>Pseudomonadota</taxon>
        <taxon>Gammaproteobacteria</taxon>
        <taxon>Vibrionales</taxon>
        <taxon>Vibrionaceae</taxon>
        <taxon>Vibrio</taxon>
    </lineage>
</organism>
<name>A0A0B8P563_9VIBR</name>
<dbReference type="InterPro" id="IPR000184">
    <property type="entry name" value="Bac_surfAg_D15"/>
</dbReference>
<protein>
    <recommendedName>
        <fullName evidence="3">Bacterial surface antigen (D15) domain-containing protein</fullName>
    </recommendedName>
</protein>
<dbReference type="Gene3D" id="2.40.160.50">
    <property type="entry name" value="membrane protein fhac: a member of the omp85/tpsb transporter family"/>
    <property type="match status" value="1"/>
</dbReference>
<evidence type="ECO:0000259" key="3">
    <source>
        <dbReference type="Pfam" id="PF01103"/>
    </source>
</evidence>
<evidence type="ECO:0000256" key="1">
    <source>
        <dbReference type="ARBA" id="ARBA00004370"/>
    </source>
</evidence>
<evidence type="ECO:0000313" key="5">
    <source>
        <dbReference type="Proteomes" id="UP000031671"/>
    </source>
</evidence>
<proteinExistence type="predicted"/>
<comment type="subcellular location">
    <subcellularLocation>
        <location evidence="1">Membrane</location>
    </subcellularLocation>
</comment>
<accession>A0A0B8P563</accession>
<evidence type="ECO:0000256" key="2">
    <source>
        <dbReference type="ARBA" id="ARBA00023136"/>
    </source>
</evidence>
<gene>
    <name evidence="4" type="ORF">JCM19231_4102</name>
</gene>
<reference evidence="4 5" key="1">
    <citation type="submission" date="2015-01" db="EMBL/GenBank/DDBJ databases">
        <title>Vibrio sp. C1 JCM 19231 whole genome shotgun sequence.</title>
        <authorList>
            <person name="Sawabe T."/>
            <person name="Meirelles P."/>
            <person name="Feng G."/>
            <person name="Sayaka M."/>
            <person name="Hattori M."/>
            <person name="Ohkuma M."/>
        </authorList>
    </citation>
    <scope>NUCLEOTIDE SEQUENCE [LARGE SCALE GENOMIC DNA]</scope>
    <source>
        <strain evidence="5">JCM 19231</strain>
    </source>
</reference>
<dbReference type="AlphaFoldDB" id="A0A0B8P563"/>
<dbReference type="Proteomes" id="UP000031671">
    <property type="component" value="Unassembled WGS sequence"/>
</dbReference>
<dbReference type="GO" id="GO:0019867">
    <property type="term" value="C:outer membrane"/>
    <property type="evidence" value="ECO:0007669"/>
    <property type="project" value="InterPro"/>
</dbReference>
<keyword evidence="5" id="KW-1185">Reference proteome</keyword>
<dbReference type="EMBL" id="BBRZ01000209">
    <property type="protein sequence ID" value="GAM59742.1"/>
    <property type="molecule type" value="Genomic_DNA"/>
</dbReference>
<evidence type="ECO:0000313" key="4">
    <source>
        <dbReference type="EMBL" id="GAM59742.1"/>
    </source>
</evidence>
<sequence length="278" mass="31695">MEYVLPIGSRKSDPIIQYNLRGGLLTDAPTSTNWNPLDSGTTILILRQFNRYQSYDDGNGKQSGDVNAVELGIQYDNTDFAPNPSMGSRQYLSYTFEGAWLTPEDNWDALQLDLSKYTNIGESEWASQRIFAFNFWTAYSPSWKVKQVGNDSRIVEDAPPYNEGATLGGYKRMRGYDSNRFHDKASIYASAEYRYTLKYNPVRDVEWLRFLNLDWFQLVGFVEAGQVASDYNLKDLTSDMKFDGGVSLRALTAGLVVRADYAVSEEGSYMWFMINQPF</sequence>
<comment type="caution">
    <text evidence="4">The sequence shown here is derived from an EMBL/GenBank/DDBJ whole genome shotgun (WGS) entry which is preliminary data.</text>
</comment>
<keyword evidence="2" id="KW-0472">Membrane</keyword>
<dbReference type="Pfam" id="PF01103">
    <property type="entry name" value="Omp85"/>
    <property type="match status" value="1"/>
</dbReference>
<reference evidence="4 5" key="2">
    <citation type="submission" date="2015-01" db="EMBL/GenBank/DDBJ databases">
        <authorList>
            <consortium name="NBRP consortium"/>
            <person name="Sawabe T."/>
            <person name="Meirelles P."/>
            <person name="Feng G."/>
            <person name="Sayaka M."/>
            <person name="Hattori M."/>
            <person name="Ohkuma M."/>
        </authorList>
    </citation>
    <scope>NUCLEOTIDE SEQUENCE [LARGE SCALE GENOMIC DNA]</scope>
    <source>
        <strain evidence="5">JCM 19231</strain>
    </source>
</reference>